<protein>
    <submittedName>
        <fullName evidence="4">HxlR-like helix-turn-helix family protein</fullName>
    </submittedName>
</protein>
<evidence type="ECO:0000256" key="3">
    <source>
        <dbReference type="ARBA" id="ARBA00023163"/>
    </source>
</evidence>
<dbReference type="InterPro" id="IPR036388">
    <property type="entry name" value="WH-like_DNA-bd_sf"/>
</dbReference>
<dbReference type="Pfam" id="PF01638">
    <property type="entry name" value="HxlR"/>
    <property type="match status" value="1"/>
</dbReference>
<dbReference type="RefSeq" id="WP_013084552.1">
    <property type="nucleotide sequence ID" value="NZ_BCVB01000001.1"/>
</dbReference>
<organism evidence="4 5">
    <name type="scientific">Priestia megaterium (strain ATCC 14581 / DSM 32 / CCUG 1817 / JCM 2506 / NBRC 15308 / NCIMB 9376 / NCTC 10342 / NRRL B-14308 / VKM B-512 / Ford 19)</name>
    <name type="common">Bacillus megaterium</name>
    <dbReference type="NCBI Taxonomy" id="1348623"/>
    <lineage>
        <taxon>Bacteria</taxon>
        <taxon>Bacillati</taxon>
        <taxon>Bacillota</taxon>
        <taxon>Bacilli</taxon>
        <taxon>Bacillales</taxon>
        <taxon>Bacillaceae</taxon>
        <taxon>Priestia</taxon>
    </lineage>
</organism>
<dbReference type="HOGENOM" id="CLU_111585_5_0_9"/>
<evidence type="ECO:0000313" key="5">
    <source>
        <dbReference type="Proteomes" id="UP000031829"/>
    </source>
</evidence>
<name>A0A0B6AK84_PRIM2</name>
<dbReference type="EMBL" id="CP009920">
    <property type="protein sequence ID" value="AJI23916.1"/>
    <property type="molecule type" value="Genomic_DNA"/>
</dbReference>
<dbReference type="KEGG" id="bmeg:BG04_795"/>
<dbReference type="InterPro" id="IPR002577">
    <property type="entry name" value="HTH_HxlR"/>
</dbReference>
<dbReference type="PROSITE" id="PS51118">
    <property type="entry name" value="HTH_HXLR"/>
    <property type="match status" value="1"/>
</dbReference>
<dbReference type="InterPro" id="IPR036390">
    <property type="entry name" value="WH_DNA-bd_sf"/>
</dbReference>
<sequence length="122" mass="14492">MKYDLTKWEPHGYSCPVEAAVDVVGGKWKSVILYQLSKERRRFNELRRLIPGVTQRMLTLQLRELERDGIIHREVYKQVPPKVEYYLTPFGETLIPIIELMFKWGYDHTDKIAEARIQAEKE</sequence>
<accession>A0A0B6AK84</accession>
<dbReference type="Gene3D" id="1.10.10.10">
    <property type="entry name" value="Winged helix-like DNA-binding domain superfamily/Winged helix DNA-binding domain"/>
    <property type="match status" value="1"/>
</dbReference>
<dbReference type="PANTHER" id="PTHR33204:SF33">
    <property type="entry name" value="TRANSCRIPTIONAL REGULATOR, MARR FAMILY"/>
    <property type="match status" value="1"/>
</dbReference>
<evidence type="ECO:0000256" key="2">
    <source>
        <dbReference type="ARBA" id="ARBA00023125"/>
    </source>
</evidence>
<keyword evidence="1" id="KW-0805">Transcription regulation</keyword>
<evidence type="ECO:0000313" key="4">
    <source>
        <dbReference type="EMBL" id="AJI23916.1"/>
    </source>
</evidence>
<dbReference type="AlphaFoldDB" id="A0A0B6AK84"/>
<dbReference type="SUPFAM" id="SSF46785">
    <property type="entry name" value="Winged helix' DNA-binding domain"/>
    <property type="match status" value="1"/>
</dbReference>
<reference evidence="4 5" key="1">
    <citation type="journal article" date="2015" name="Genome Announc.">
        <title>Complete genome sequences for 35 biothreat assay-relevant bacillus species.</title>
        <authorList>
            <person name="Johnson S.L."/>
            <person name="Daligault H.E."/>
            <person name="Davenport K.W."/>
            <person name="Jaissle J."/>
            <person name="Frey K.G."/>
            <person name="Ladner J.T."/>
            <person name="Broomall S.M."/>
            <person name="Bishop-Lilly K.A."/>
            <person name="Bruce D.C."/>
            <person name="Gibbons H.S."/>
            <person name="Coyne S.R."/>
            <person name="Lo C.C."/>
            <person name="Meincke L."/>
            <person name="Munk A.C."/>
            <person name="Koroleva G.I."/>
            <person name="Rosenzweig C.N."/>
            <person name="Palacios G.F."/>
            <person name="Redden C.L."/>
            <person name="Minogue T.D."/>
            <person name="Chain P.S."/>
        </authorList>
    </citation>
    <scope>NUCLEOTIDE SEQUENCE [LARGE SCALE GENOMIC DNA]</scope>
    <source>
        <strain evidence="5">ATCC 14581 / DSM 32 / JCM 2506 / NBRC 15308 / NCIMB 9376 / NCTC 10342 / NRRL B-14308 / VKM B-512</strain>
    </source>
</reference>
<keyword evidence="3" id="KW-0804">Transcription</keyword>
<evidence type="ECO:0000256" key="1">
    <source>
        <dbReference type="ARBA" id="ARBA00023015"/>
    </source>
</evidence>
<dbReference type="GO" id="GO:0003677">
    <property type="term" value="F:DNA binding"/>
    <property type="evidence" value="ECO:0007669"/>
    <property type="project" value="UniProtKB-KW"/>
</dbReference>
<gene>
    <name evidence="4" type="ORF">BG04_795</name>
</gene>
<proteinExistence type="predicted"/>
<dbReference type="GeneID" id="93644279"/>
<keyword evidence="2" id="KW-0238">DNA-binding</keyword>
<dbReference type="Proteomes" id="UP000031829">
    <property type="component" value="Chromosome"/>
</dbReference>
<dbReference type="PANTHER" id="PTHR33204">
    <property type="entry name" value="TRANSCRIPTIONAL REGULATOR, MARR FAMILY"/>
    <property type="match status" value="1"/>
</dbReference>